<dbReference type="EMBL" id="MG011440">
    <property type="protein sequence ID" value="AYC63496.1"/>
    <property type="molecule type" value="mRNA"/>
</dbReference>
<dbReference type="GO" id="GO:0009805">
    <property type="term" value="P:coumarin biosynthetic process"/>
    <property type="evidence" value="ECO:0007669"/>
    <property type="project" value="UniProtKB-ARBA"/>
</dbReference>
<dbReference type="GO" id="GO:0031418">
    <property type="term" value="F:L-ascorbic acid binding"/>
    <property type="evidence" value="ECO:0007669"/>
    <property type="project" value="UniProtKB-KW"/>
</dbReference>
<evidence type="ECO:0000256" key="4">
    <source>
        <dbReference type="ARBA" id="ARBA00023002"/>
    </source>
</evidence>
<dbReference type="Pfam" id="PF14226">
    <property type="entry name" value="DIOX_N"/>
    <property type="match status" value="1"/>
</dbReference>
<evidence type="ECO:0000256" key="5">
    <source>
        <dbReference type="ARBA" id="ARBA00023004"/>
    </source>
</evidence>
<feature type="domain" description="Fe2OG dioxygenase" evidence="7">
    <location>
        <begin position="218"/>
        <end position="320"/>
    </location>
</feature>
<comment type="similarity">
    <text evidence="1 6">Belongs to the iron/ascorbate-dependent oxidoreductase family.</text>
</comment>
<dbReference type="SUPFAM" id="SSF51197">
    <property type="entry name" value="Clavaminate synthase-like"/>
    <property type="match status" value="1"/>
</dbReference>
<organism evidence="8">
    <name type="scientific">Scoparia dulcis</name>
    <name type="common">Sweet broom</name>
    <name type="synonym">Capraria dulcis</name>
    <dbReference type="NCBI Taxonomy" id="107240"/>
    <lineage>
        <taxon>Eukaryota</taxon>
        <taxon>Viridiplantae</taxon>
        <taxon>Streptophyta</taxon>
        <taxon>Embryophyta</taxon>
        <taxon>Tracheophyta</taxon>
        <taxon>Spermatophyta</taxon>
        <taxon>Magnoliopsida</taxon>
        <taxon>eudicotyledons</taxon>
        <taxon>Gunneridae</taxon>
        <taxon>Pentapetalae</taxon>
        <taxon>asterids</taxon>
        <taxon>lamiids</taxon>
        <taxon>Lamiales</taxon>
        <taxon>Plantaginaceae</taxon>
        <taxon>Gratioleae</taxon>
        <taxon>Scoparia</taxon>
    </lineage>
</organism>
<dbReference type="AlphaFoldDB" id="A0A5H2Q8Y6"/>
<sequence>METVMESSNPISSKFDRASELKAFDDTKAGVKGLVDAGVEKIPQIFHIPSLQANADEGANVNKVNFSIPIIDLKGIDNNSRLREEIVAQISHASETWGFFQVVNHGIPVELMEEMLHGVRRFYEQDDEIKKQYYTRDLTKKFVYHTNFDLFTAPAANWRDTFFSYMAPNPPKPEELPAACRDIQIEYSKHVMSLGHRLLVLLSEALGLEPTHLIDMDCANGLTFVGHYYPACPQPELTLGASKHSDDSFLTVLLQDQIGGLQIFLENQWIDVPPAPGALLINIGDLLQLVSNDKFKSIQHRVLANKEGPRVSVACFFSTSLVPTAKLYGPIKELITEDNPPKYRETTIHEFVSYNFSKGLDGVSSLLHFKI</sequence>
<name>A0A5H2Q8Y6_SCODU</name>
<proteinExistence type="evidence at transcript level"/>
<evidence type="ECO:0000259" key="7">
    <source>
        <dbReference type="PROSITE" id="PS51471"/>
    </source>
</evidence>
<evidence type="ECO:0000313" key="8">
    <source>
        <dbReference type="EMBL" id="AYC63496.1"/>
    </source>
</evidence>
<dbReference type="InterPro" id="IPR026992">
    <property type="entry name" value="DIOX_N"/>
</dbReference>
<keyword evidence="3" id="KW-0847">Vitamin C</keyword>
<protein>
    <submittedName>
        <fullName evidence="8">2-oxoglutarate-dependent dioxygenase</fullName>
    </submittedName>
</protein>
<gene>
    <name evidence="8" type="primary">2ODD3</name>
</gene>
<dbReference type="Gene3D" id="2.60.120.330">
    <property type="entry name" value="B-lactam Antibiotic, Isopenicillin N Synthase, Chain"/>
    <property type="match status" value="1"/>
</dbReference>
<dbReference type="InterPro" id="IPR027443">
    <property type="entry name" value="IPNS-like_sf"/>
</dbReference>
<dbReference type="PROSITE" id="PS51471">
    <property type="entry name" value="FE2OG_OXY"/>
    <property type="match status" value="1"/>
</dbReference>
<dbReference type="PANTHER" id="PTHR10209">
    <property type="entry name" value="OXIDOREDUCTASE, 2OG-FE II OXYGENASE FAMILY PROTEIN"/>
    <property type="match status" value="1"/>
</dbReference>
<evidence type="ECO:0000256" key="6">
    <source>
        <dbReference type="RuleBase" id="RU003682"/>
    </source>
</evidence>
<evidence type="ECO:0000256" key="3">
    <source>
        <dbReference type="ARBA" id="ARBA00022896"/>
    </source>
</evidence>
<dbReference type="PANTHER" id="PTHR10209:SF859">
    <property type="entry name" value="OS03G0690500 PROTEIN"/>
    <property type="match status" value="1"/>
</dbReference>
<dbReference type="FunFam" id="2.60.120.330:FF:000005">
    <property type="entry name" value="1-aminocyclopropane-1-carboxylate oxidase homolog 1"/>
    <property type="match status" value="1"/>
</dbReference>
<dbReference type="GO" id="GO:0016706">
    <property type="term" value="F:2-oxoglutarate-dependent dioxygenase activity"/>
    <property type="evidence" value="ECO:0007669"/>
    <property type="project" value="UniProtKB-ARBA"/>
</dbReference>
<keyword evidence="5 6" id="KW-0408">Iron</keyword>
<evidence type="ECO:0000256" key="1">
    <source>
        <dbReference type="ARBA" id="ARBA00008056"/>
    </source>
</evidence>
<dbReference type="InterPro" id="IPR005123">
    <property type="entry name" value="Oxoglu/Fe-dep_dioxygenase_dom"/>
</dbReference>
<keyword evidence="8" id="KW-0223">Dioxygenase</keyword>
<dbReference type="GO" id="GO:0046872">
    <property type="term" value="F:metal ion binding"/>
    <property type="evidence" value="ECO:0007669"/>
    <property type="project" value="UniProtKB-KW"/>
</dbReference>
<dbReference type="GO" id="GO:0002238">
    <property type="term" value="P:response to molecule of fungal origin"/>
    <property type="evidence" value="ECO:0007669"/>
    <property type="project" value="UniProtKB-ARBA"/>
</dbReference>
<dbReference type="Pfam" id="PF03171">
    <property type="entry name" value="2OG-FeII_Oxy"/>
    <property type="match status" value="1"/>
</dbReference>
<keyword evidence="2 6" id="KW-0479">Metal-binding</keyword>
<accession>A0A5H2Q8Y6</accession>
<evidence type="ECO:0000256" key="2">
    <source>
        <dbReference type="ARBA" id="ARBA00022723"/>
    </source>
</evidence>
<dbReference type="InterPro" id="IPR044861">
    <property type="entry name" value="IPNS-like_FE2OG_OXY"/>
</dbReference>
<keyword evidence="4 6" id="KW-0560">Oxidoreductase</keyword>
<reference evidence="8" key="1">
    <citation type="submission" date="2017-09" db="EMBL/GenBank/DDBJ databases">
        <authorList>
            <person name="Kuraoka T."/>
            <person name="Yamamura Y."/>
            <person name="Lee J.-B."/>
        </authorList>
    </citation>
    <scope>NUCLEOTIDE SEQUENCE</scope>
</reference>